<dbReference type="GO" id="GO:0005634">
    <property type="term" value="C:nucleus"/>
    <property type="evidence" value="ECO:0007669"/>
    <property type="project" value="UniProtKB-SubCell"/>
</dbReference>
<dbReference type="Proteomes" id="UP001604336">
    <property type="component" value="Unassembled WGS sequence"/>
</dbReference>
<keyword evidence="9" id="KW-1185">Reference proteome</keyword>
<dbReference type="PANTHER" id="PTHR16223">
    <property type="entry name" value="TRANSCRIPTION FACTOR BHLH83-RELATED"/>
    <property type="match status" value="1"/>
</dbReference>
<dbReference type="GO" id="GO:0003677">
    <property type="term" value="F:DNA binding"/>
    <property type="evidence" value="ECO:0007669"/>
    <property type="project" value="UniProtKB-KW"/>
</dbReference>
<comment type="caution">
    <text evidence="8">The sequence shown here is derived from an EMBL/GenBank/DDBJ whole genome shotgun (WGS) entry which is preliminary data.</text>
</comment>
<feature type="domain" description="BHLH" evidence="7">
    <location>
        <begin position="39"/>
        <end position="88"/>
    </location>
</feature>
<protein>
    <submittedName>
        <fullName evidence="8">Transcription factor bHLH</fullName>
    </submittedName>
</protein>
<gene>
    <name evidence="8" type="ORF">Adt_19682</name>
</gene>
<dbReference type="InterPro" id="IPR036638">
    <property type="entry name" value="HLH_DNA-bd_sf"/>
</dbReference>
<sequence length="163" mass="17751">MPFHSINMVSALSNGAALAKRSTTIKEGKAVETVKPRLESRATCQPPFKVRKEKLGDRIAALQQLVAPFGKTDTASVLMEVIGYIKFLQSQLENLSVPYMKSTRNKTIIREMEGELAAENENEDLKRDLTSRGLCLVPLSCLSYVTDGGGGAVWPPPHYGGAT</sequence>
<dbReference type="FunFam" id="4.10.280.10:FF:000032">
    <property type="entry name" value="Transcription factor bHLH123 family"/>
    <property type="match status" value="1"/>
</dbReference>
<name>A0ABD1SU64_9LAMI</name>
<proteinExistence type="predicted"/>
<dbReference type="CDD" id="cd11393">
    <property type="entry name" value="bHLH_AtbHLH_like"/>
    <property type="match status" value="1"/>
</dbReference>
<evidence type="ECO:0000256" key="3">
    <source>
        <dbReference type="ARBA" id="ARBA00023015"/>
    </source>
</evidence>
<dbReference type="SUPFAM" id="SSF47459">
    <property type="entry name" value="HLH, helix-loop-helix DNA-binding domain"/>
    <property type="match status" value="1"/>
</dbReference>
<dbReference type="Gene3D" id="4.10.280.10">
    <property type="entry name" value="Helix-loop-helix DNA-binding domain"/>
    <property type="match status" value="1"/>
</dbReference>
<dbReference type="InterPro" id="IPR011598">
    <property type="entry name" value="bHLH_dom"/>
</dbReference>
<organism evidence="8 9">
    <name type="scientific">Abeliophyllum distichum</name>
    <dbReference type="NCBI Taxonomy" id="126358"/>
    <lineage>
        <taxon>Eukaryota</taxon>
        <taxon>Viridiplantae</taxon>
        <taxon>Streptophyta</taxon>
        <taxon>Embryophyta</taxon>
        <taxon>Tracheophyta</taxon>
        <taxon>Spermatophyta</taxon>
        <taxon>Magnoliopsida</taxon>
        <taxon>eudicotyledons</taxon>
        <taxon>Gunneridae</taxon>
        <taxon>Pentapetalae</taxon>
        <taxon>asterids</taxon>
        <taxon>lamiids</taxon>
        <taxon>Lamiales</taxon>
        <taxon>Oleaceae</taxon>
        <taxon>Forsythieae</taxon>
        <taxon>Abeliophyllum</taxon>
    </lineage>
</organism>
<keyword evidence="3" id="KW-0805">Transcription regulation</keyword>
<comment type="subcellular location">
    <subcellularLocation>
        <location evidence="1">Nucleus</location>
    </subcellularLocation>
</comment>
<evidence type="ECO:0000313" key="8">
    <source>
        <dbReference type="EMBL" id="KAL2504061.1"/>
    </source>
</evidence>
<evidence type="ECO:0000256" key="6">
    <source>
        <dbReference type="ARBA" id="ARBA00023242"/>
    </source>
</evidence>
<comment type="subunit">
    <text evidence="2">Homodimer.</text>
</comment>
<keyword evidence="6" id="KW-0539">Nucleus</keyword>
<keyword evidence="5" id="KW-0804">Transcription</keyword>
<dbReference type="InterPro" id="IPR045843">
    <property type="entry name" value="IND-like"/>
</dbReference>
<evidence type="ECO:0000256" key="4">
    <source>
        <dbReference type="ARBA" id="ARBA00023125"/>
    </source>
</evidence>
<evidence type="ECO:0000259" key="7">
    <source>
        <dbReference type="PROSITE" id="PS50888"/>
    </source>
</evidence>
<dbReference type="EMBL" id="JBFOLK010000006">
    <property type="protein sequence ID" value="KAL2504061.1"/>
    <property type="molecule type" value="Genomic_DNA"/>
</dbReference>
<evidence type="ECO:0000256" key="1">
    <source>
        <dbReference type="ARBA" id="ARBA00004123"/>
    </source>
</evidence>
<dbReference type="AlphaFoldDB" id="A0ABD1SU64"/>
<dbReference type="InterPro" id="IPR045239">
    <property type="entry name" value="bHLH95_bHLH"/>
</dbReference>
<dbReference type="PROSITE" id="PS50888">
    <property type="entry name" value="BHLH"/>
    <property type="match status" value="1"/>
</dbReference>
<reference evidence="9" key="1">
    <citation type="submission" date="2024-07" db="EMBL/GenBank/DDBJ databases">
        <title>Two chromosome-level genome assemblies of Korean endemic species Abeliophyllum distichum and Forsythia ovata (Oleaceae).</title>
        <authorList>
            <person name="Jang H."/>
        </authorList>
    </citation>
    <scope>NUCLEOTIDE SEQUENCE [LARGE SCALE GENOMIC DNA]</scope>
</reference>
<evidence type="ECO:0000313" key="9">
    <source>
        <dbReference type="Proteomes" id="UP001604336"/>
    </source>
</evidence>
<dbReference type="PANTHER" id="PTHR16223:SF56">
    <property type="entry name" value="TRANSCRIPTION FACTOR BHLH110"/>
    <property type="match status" value="1"/>
</dbReference>
<keyword evidence="4" id="KW-0238">DNA-binding</keyword>
<evidence type="ECO:0000256" key="5">
    <source>
        <dbReference type="ARBA" id="ARBA00023163"/>
    </source>
</evidence>
<evidence type="ECO:0000256" key="2">
    <source>
        <dbReference type="ARBA" id="ARBA00011738"/>
    </source>
</evidence>
<accession>A0ABD1SU64</accession>